<dbReference type="GO" id="GO:0004252">
    <property type="term" value="F:serine-type endopeptidase activity"/>
    <property type="evidence" value="ECO:0007669"/>
    <property type="project" value="InterPro"/>
</dbReference>
<dbReference type="PROSITE" id="PS00134">
    <property type="entry name" value="TRYPSIN_HIS"/>
    <property type="match status" value="1"/>
</dbReference>
<dbReference type="RefSeq" id="WP_068347058.1">
    <property type="nucleotide sequence ID" value="NZ_LQBQ01000023.1"/>
</dbReference>
<evidence type="ECO:0000256" key="1">
    <source>
        <dbReference type="ARBA" id="ARBA00022729"/>
    </source>
</evidence>
<dbReference type="SUPFAM" id="SSF50494">
    <property type="entry name" value="Trypsin-like serine proteases"/>
    <property type="match status" value="1"/>
</dbReference>
<dbReference type="PRINTS" id="PR00722">
    <property type="entry name" value="CHYMOTRYPSIN"/>
</dbReference>
<comment type="caution">
    <text evidence="4">The sequence shown here is derived from an EMBL/GenBank/DDBJ whole genome shotgun (WGS) entry which is preliminary data.</text>
</comment>
<dbReference type="PANTHER" id="PTHR15462">
    <property type="entry name" value="SERINE PROTEASE"/>
    <property type="match status" value="1"/>
</dbReference>
<dbReference type="EMBL" id="LQBQ01000023">
    <property type="protein sequence ID" value="KUJ77982.1"/>
    <property type="molecule type" value="Genomic_DNA"/>
</dbReference>
<dbReference type="PROSITE" id="PS50240">
    <property type="entry name" value="TRYPSIN_DOM"/>
    <property type="match status" value="1"/>
</dbReference>
<feature type="domain" description="Peptidase S1" evidence="3">
    <location>
        <begin position="37"/>
        <end position="243"/>
    </location>
</feature>
<dbReference type="Gene3D" id="2.40.10.10">
    <property type="entry name" value="Trypsin-like serine proteases"/>
    <property type="match status" value="2"/>
</dbReference>
<dbReference type="Proteomes" id="UP000053791">
    <property type="component" value="Unassembled WGS sequence"/>
</dbReference>
<evidence type="ECO:0000259" key="3">
    <source>
        <dbReference type="PROSITE" id="PS50240"/>
    </source>
</evidence>
<dbReference type="AlphaFoldDB" id="A0A0X3TQF2"/>
<dbReference type="STRING" id="1685379.AVO45_08405"/>
<name>A0A0X3TQF2_9RHOB</name>
<dbReference type="SMART" id="SM00020">
    <property type="entry name" value="Tryp_SPc"/>
    <property type="match status" value="1"/>
</dbReference>
<keyword evidence="5" id="KW-1185">Reference proteome</keyword>
<dbReference type="InterPro" id="IPR050966">
    <property type="entry name" value="Glutamyl_endopeptidase"/>
</dbReference>
<sequence>MRQFLLLLAVAVALGAQAAAQNAGMRRLTDRDDLLGWEAVGRLDIADAGFCTGTLIAPDLVLTAAHCALDGRTGKPFGPGQVTFRAGLRDGKSVADRKVVQIVTHPDFVANAPVSVERIRRDVALMRLEEPISIAQANPFALHSGNLSGAEVSGASYGRGREEAISRQRSCRILDRRQGIIAFDCKVTFGPSGSAILAKDGVRWQILSVVSAGGKINGKTVGFGMELSKIVSDLKARLRRDAPRPKATIRRLQVGSGKSGSGAKFIRSDGS</sequence>
<evidence type="ECO:0000313" key="5">
    <source>
        <dbReference type="Proteomes" id="UP000053791"/>
    </source>
</evidence>
<protein>
    <submittedName>
        <fullName evidence="4">Trypsin</fullName>
    </submittedName>
</protein>
<reference evidence="4 5" key="1">
    <citation type="submission" date="2015-12" db="EMBL/GenBank/DDBJ databases">
        <authorList>
            <person name="Shamseldin A."/>
            <person name="Moawad H."/>
            <person name="Abd El-Rahim W.M."/>
            <person name="Sadowsky M.J."/>
        </authorList>
    </citation>
    <scope>NUCLEOTIDE SEQUENCE [LARGE SCALE GENOMIC DNA]</scope>
    <source>
        <strain evidence="4 5">ZGT118</strain>
    </source>
</reference>
<feature type="signal peptide" evidence="2">
    <location>
        <begin position="1"/>
        <end position="18"/>
    </location>
</feature>
<dbReference type="Pfam" id="PF00089">
    <property type="entry name" value="Trypsin"/>
    <property type="match status" value="1"/>
</dbReference>
<keyword evidence="1 2" id="KW-0732">Signal</keyword>
<dbReference type="GO" id="GO:0006508">
    <property type="term" value="P:proteolysis"/>
    <property type="evidence" value="ECO:0007669"/>
    <property type="project" value="InterPro"/>
</dbReference>
<evidence type="ECO:0000313" key="4">
    <source>
        <dbReference type="EMBL" id="KUJ77982.1"/>
    </source>
</evidence>
<dbReference type="InterPro" id="IPR001254">
    <property type="entry name" value="Trypsin_dom"/>
</dbReference>
<dbReference type="OrthoDB" id="267336at2"/>
<gene>
    <name evidence="4" type="ORF">AVO45_08405</name>
</gene>
<feature type="chain" id="PRO_5007054342" evidence="2">
    <location>
        <begin position="19"/>
        <end position="271"/>
    </location>
</feature>
<accession>A0A0X3TQF2</accession>
<dbReference type="InterPro" id="IPR018114">
    <property type="entry name" value="TRYPSIN_HIS"/>
</dbReference>
<dbReference type="InterPro" id="IPR001314">
    <property type="entry name" value="Peptidase_S1A"/>
</dbReference>
<dbReference type="InterPro" id="IPR009003">
    <property type="entry name" value="Peptidase_S1_PA"/>
</dbReference>
<evidence type="ECO:0000256" key="2">
    <source>
        <dbReference type="SAM" id="SignalP"/>
    </source>
</evidence>
<proteinExistence type="predicted"/>
<dbReference type="InterPro" id="IPR043504">
    <property type="entry name" value="Peptidase_S1_PA_chymotrypsin"/>
</dbReference>
<dbReference type="PANTHER" id="PTHR15462:SF8">
    <property type="entry name" value="SERINE PROTEASE"/>
    <property type="match status" value="1"/>
</dbReference>
<organism evidence="4 5">
    <name type="scientific">Ruegeria marisrubri</name>
    <dbReference type="NCBI Taxonomy" id="1685379"/>
    <lineage>
        <taxon>Bacteria</taxon>
        <taxon>Pseudomonadati</taxon>
        <taxon>Pseudomonadota</taxon>
        <taxon>Alphaproteobacteria</taxon>
        <taxon>Rhodobacterales</taxon>
        <taxon>Roseobacteraceae</taxon>
        <taxon>Ruegeria</taxon>
    </lineage>
</organism>